<evidence type="ECO:0000256" key="4">
    <source>
        <dbReference type="ARBA" id="ARBA00022741"/>
    </source>
</evidence>
<feature type="region of interest" description="Disordered" evidence="10">
    <location>
        <begin position="598"/>
        <end position="654"/>
    </location>
</feature>
<keyword evidence="8 11" id="KW-0472">Membrane</keyword>
<keyword evidence="5" id="KW-0999">Mitochondrion inner membrane</keyword>
<dbReference type="GO" id="GO:0140359">
    <property type="term" value="F:ABC-type transporter activity"/>
    <property type="evidence" value="ECO:0007669"/>
    <property type="project" value="InterPro"/>
</dbReference>
<feature type="transmembrane region" description="Helical" evidence="11">
    <location>
        <begin position="61"/>
        <end position="81"/>
    </location>
</feature>
<keyword evidence="2" id="KW-0813">Transport</keyword>
<dbReference type="Pfam" id="PF00664">
    <property type="entry name" value="ABC_membrane"/>
    <property type="match status" value="1"/>
</dbReference>
<sequence length="844" mass="92384">MARRISHLTPFLWPTKNYRLQFLAALCVLVLILGRVVSPLVPLSLGHLVDAFGTGSESPWPYLFAYVVFRFLQSSGGLPALRDALWVPVMQYSDREMSQMSFSHLLNLSHGFHVRRNTGEVLRILDRGAAVNRVFELLMFNVTPAFMDIIVAVILFAVKFDWMLSLVIFAVMFGYITASIVLTRYRTKLRRQMNDRDVITRGIHTDCLLNYETVKYFSGEEHETARYRDAINDYQQVEYRVMISLDLLNLVQTLIMTLGLLVGSLIVALRITRGESSTGDFIIWIIYFAQLYAPLSNLGSVYRMINQSLVDTERLLRLLDEPSDVLDRPGAPDLTVEDGEVEFDNVSFSYDDRQPALNNVSFKVPKGASVALVGESGAGKSTILRLLYRFYDLKEGQGRILIDGQDLKDITQASLRRSIGVVPQDPVLFNTSIGYNIGYGKFGASEEEIRDAAHAAHMHERISTFPDGYDTKVGERGVRLSGGEKQRVAIARTLLKNPPILLLDEATSALDTATEKDIQKALANLQKGRSSLSIAHRLSTIASADIILVLKDGQIIEQGSHRELLKANGVFASMWAEQISASEDPVFAASSKAPSIEPVMGYDAAPSTSERASERAPTVRTSSHRVGPSEYSADPSQPSQPITSEPPTLPSKDNVVYVPADAPADAAAPISFPTTDEPEPMSAPIAFPSSDEPVLAFVSESPAPTAAPIAFPASDSAADIQTPPGASTPGVTFEATNPPEHSSSPDPDAEPKRKRTASQNFQRMARRISISNPVRKGSTMLPAALRRGESQRIFGKDSKDDAGAPGPSGDADVRPSVDSPAASVTSDPIADKKLKKKSKRKTFM</sequence>
<evidence type="ECO:0000256" key="1">
    <source>
        <dbReference type="ARBA" id="ARBA00004141"/>
    </source>
</evidence>
<name>A0A5M3MTU7_CONPW</name>
<dbReference type="SUPFAM" id="SSF90123">
    <property type="entry name" value="ABC transporter transmembrane region"/>
    <property type="match status" value="1"/>
</dbReference>
<evidence type="ECO:0000256" key="6">
    <source>
        <dbReference type="ARBA" id="ARBA00022840"/>
    </source>
</evidence>
<comment type="subcellular location">
    <subcellularLocation>
        <location evidence="1">Membrane</location>
        <topology evidence="1">Multi-pass membrane protein</topology>
    </subcellularLocation>
</comment>
<keyword evidence="5" id="KW-0496">Mitochondrion</keyword>
<dbReference type="PROSITE" id="PS50929">
    <property type="entry name" value="ABC_TM1F"/>
    <property type="match status" value="1"/>
</dbReference>
<dbReference type="Proteomes" id="UP000053558">
    <property type="component" value="Unassembled WGS sequence"/>
</dbReference>
<feature type="compositionally biased region" description="Basic and acidic residues" evidence="10">
    <location>
        <begin position="786"/>
        <end position="802"/>
    </location>
</feature>
<dbReference type="PROSITE" id="PS50893">
    <property type="entry name" value="ABC_TRANSPORTER_2"/>
    <property type="match status" value="1"/>
</dbReference>
<dbReference type="AlphaFoldDB" id="A0A5M3MTU7"/>
<dbReference type="InterPro" id="IPR036640">
    <property type="entry name" value="ABC1_TM_sf"/>
</dbReference>
<dbReference type="SMART" id="SM00382">
    <property type="entry name" value="AAA"/>
    <property type="match status" value="1"/>
</dbReference>
<evidence type="ECO:0000313" key="15">
    <source>
        <dbReference type="Proteomes" id="UP000053558"/>
    </source>
</evidence>
<dbReference type="GO" id="GO:0016887">
    <property type="term" value="F:ATP hydrolysis activity"/>
    <property type="evidence" value="ECO:0007669"/>
    <property type="project" value="InterPro"/>
</dbReference>
<dbReference type="Gene3D" id="3.40.50.300">
    <property type="entry name" value="P-loop containing nucleotide triphosphate hydrolases"/>
    <property type="match status" value="1"/>
</dbReference>
<dbReference type="GO" id="GO:0016020">
    <property type="term" value="C:membrane"/>
    <property type="evidence" value="ECO:0007669"/>
    <property type="project" value="UniProtKB-SubCell"/>
</dbReference>
<dbReference type="RefSeq" id="XP_007766368.1">
    <property type="nucleotide sequence ID" value="XM_007768178.1"/>
</dbReference>
<keyword evidence="3 11" id="KW-0812">Transmembrane</keyword>
<evidence type="ECO:0000256" key="5">
    <source>
        <dbReference type="ARBA" id="ARBA00022792"/>
    </source>
</evidence>
<dbReference type="KEGG" id="cput:CONPUDRAFT_52858"/>
<dbReference type="Gene3D" id="1.20.1560.10">
    <property type="entry name" value="ABC transporter type 1, transmembrane domain"/>
    <property type="match status" value="1"/>
</dbReference>
<dbReference type="InterPro" id="IPR027417">
    <property type="entry name" value="P-loop_NTPase"/>
</dbReference>
<evidence type="ECO:0000256" key="3">
    <source>
        <dbReference type="ARBA" id="ARBA00022692"/>
    </source>
</evidence>
<evidence type="ECO:0000259" key="12">
    <source>
        <dbReference type="PROSITE" id="PS50893"/>
    </source>
</evidence>
<evidence type="ECO:0000256" key="2">
    <source>
        <dbReference type="ARBA" id="ARBA00022448"/>
    </source>
</evidence>
<feature type="compositionally biased region" description="Polar residues" evidence="10">
    <location>
        <begin position="634"/>
        <end position="646"/>
    </location>
</feature>
<dbReference type="InterPro" id="IPR039421">
    <property type="entry name" value="Type_1_exporter"/>
</dbReference>
<comment type="caution">
    <text evidence="14">The sequence shown here is derived from an EMBL/GenBank/DDBJ whole genome shotgun (WGS) entry which is preliminary data.</text>
</comment>
<feature type="compositionally biased region" description="Basic residues" evidence="10">
    <location>
        <begin position="833"/>
        <end position="844"/>
    </location>
</feature>
<feature type="transmembrane region" description="Helical" evidence="11">
    <location>
        <begin position="162"/>
        <end position="183"/>
    </location>
</feature>
<dbReference type="PROSITE" id="PS00211">
    <property type="entry name" value="ABC_TRANSPORTER_1"/>
    <property type="match status" value="1"/>
</dbReference>
<dbReference type="CDD" id="cd18583">
    <property type="entry name" value="ABC_6TM_HMT1"/>
    <property type="match status" value="1"/>
</dbReference>
<proteinExistence type="inferred from homology"/>
<dbReference type="OrthoDB" id="6500128at2759"/>
<keyword evidence="4" id="KW-0547">Nucleotide-binding</keyword>
<dbReference type="OMA" id="LEYKVMV"/>
<keyword evidence="15" id="KW-1185">Reference proteome</keyword>
<dbReference type="PANTHER" id="PTHR24221:SF648">
    <property type="entry name" value="ABC-TYPE TRANSPORTER ATR1"/>
    <property type="match status" value="1"/>
</dbReference>
<evidence type="ECO:0000256" key="9">
    <source>
        <dbReference type="ARBA" id="ARBA00024363"/>
    </source>
</evidence>
<dbReference type="GO" id="GO:0000041">
    <property type="term" value="P:transition metal ion transport"/>
    <property type="evidence" value="ECO:0007669"/>
    <property type="project" value="UniProtKB-ARBA"/>
</dbReference>
<dbReference type="FunFam" id="3.40.50.300:FF:000186">
    <property type="entry name" value="ATP-binding cassette sub-family B member 7, mitochondrial"/>
    <property type="match status" value="1"/>
</dbReference>
<dbReference type="InterPro" id="IPR011527">
    <property type="entry name" value="ABC1_TM_dom"/>
</dbReference>
<organism evidence="14 15">
    <name type="scientific">Coniophora puteana (strain RWD-64-598)</name>
    <name type="common">Brown rot fungus</name>
    <dbReference type="NCBI Taxonomy" id="741705"/>
    <lineage>
        <taxon>Eukaryota</taxon>
        <taxon>Fungi</taxon>
        <taxon>Dikarya</taxon>
        <taxon>Basidiomycota</taxon>
        <taxon>Agaricomycotina</taxon>
        <taxon>Agaricomycetes</taxon>
        <taxon>Agaricomycetidae</taxon>
        <taxon>Boletales</taxon>
        <taxon>Coniophorineae</taxon>
        <taxon>Coniophoraceae</taxon>
        <taxon>Coniophora</taxon>
    </lineage>
</organism>
<protein>
    <recommendedName>
        <fullName evidence="16">P-loop containing nucleoside triphosphate hydrolase protein</fullName>
    </recommendedName>
</protein>
<evidence type="ECO:0000259" key="13">
    <source>
        <dbReference type="PROSITE" id="PS50929"/>
    </source>
</evidence>
<feature type="transmembrane region" description="Helical" evidence="11">
    <location>
        <begin position="247"/>
        <end position="269"/>
    </location>
</feature>
<evidence type="ECO:0000256" key="10">
    <source>
        <dbReference type="SAM" id="MobiDB-lite"/>
    </source>
</evidence>
<dbReference type="InterPro" id="IPR017871">
    <property type="entry name" value="ABC_transporter-like_CS"/>
</dbReference>
<comment type="similarity">
    <text evidence="9">Belongs to the ABC transporter superfamily. ABCB family. Heavy Metal importer (TC 3.A.1.210) subfamily.</text>
</comment>
<dbReference type="InterPro" id="IPR003593">
    <property type="entry name" value="AAA+_ATPase"/>
</dbReference>
<evidence type="ECO:0000313" key="14">
    <source>
        <dbReference type="EMBL" id="EIW82583.1"/>
    </source>
</evidence>
<feature type="domain" description="ABC transporter" evidence="12">
    <location>
        <begin position="341"/>
        <end position="577"/>
    </location>
</feature>
<dbReference type="EMBL" id="JH711576">
    <property type="protein sequence ID" value="EIW82583.1"/>
    <property type="molecule type" value="Genomic_DNA"/>
</dbReference>
<gene>
    <name evidence="14" type="ORF">CONPUDRAFT_52858</name>
</gene>
<evidence type="ECO:0000256" key="8">
    <source>
        <dbReference type="ARBA" id="ARBA00023136"/>
    </source>
</evidence>
<feature type="region of interest" description="Disordered" evidence="10">
    <location>
        <begin position="708"/>
        <end position="844"/>
    </location>
</feature>
<evidence type="ECO:0000256" key="7">
    <source>
        <dbReference type="ARBA" id="ARBA00022989"/>
    </source>
</evidence>
<feature type="domain" description="ABC transmembrane type-1" evidence="13">
    <location>
        <begin position="25"/>
        <end position="307"/>
    </location>
</feature>
<feature type="transmembrane region" description="Helical" evidence="11">
    <location>
        <begin position="137"/>
        <end position="156"/>
    </location>
</feature>
<keyword evidence="7 11" id="KW-1133">Transmembrane helix</keyword>
<dbReference type="SUPFAM" id="SSF52540">
    <property type="entry name" value="P-loop containing nucleoside triphosphate hydrolases"/>
    <property type="match status" value="1"/>
</dbReference>
<dbReference type="PANTHER" id="PTHR24221">
    <property type="entry name" value="ATP-BINDING CASSETTE SUB-FAMILY B"/>
    <property type="match status" value="1"/>
</dbReference>
<dbReference type="GeneID" id="19207539"/>
<reference evidence="15" key="1">
    <citation type="journal article" date="2012" name="Science">
        <title>The Paleozoic origin of enzymatic lignin decomposition reconstructed from 31 fungal genomes.</title>
        <authorList>
            <person name="Floudas D."/>
            <person name="Binder M."/>
            <person name="Riley R."/>
            <person name="Barry K."/>
            <person name="Blanchette R.A."/>
            <person name="Henrissat B."/>
            <person name="Martinez A.T."/>
            <person name="Otillar R."/>
            <person name="Spatafora J.W."/>
            <person name="Yadav J.S."/>
            <person name="Aerts A."/>
            <person name="Benoit I."/>
            <person name="Boyd A."/>
            <person name="Carlson A."/>
            <person name="Copeland A."/>
            <person name="Coutinho P.M."/>
            <person name="de Vries R.P."/>
            <person name="Ferreira P."/>
            <person name="Findley K."/>
            <person name="Foster B."/>
            <person name="Gaskell J."/>
            <person name="Glotzer D."/>
            <person name="Gorecki P."/>
            <person name="Heitman J."/>
            <person name="Hesse C."/>
            <person name="Hori C."/>
            <person name="Igarashi K."/>
            <person name="Jurgens J.A."/>
            <person name="Kallen N."/>
            <person name="Kersten P."/>
            <person name="Kohler A."/>
            <person name="Kuees U."/>
            <person name="Kumar T.K.A."/>
            <person name="Kuo A."/>
            <person name="LaButti K."/>
            <person name="Larrondo L.F."/>
            <person name="Lindquist E."/>
            <person name="Ling A."/>
            <person name="Lombard V."/>
            <person name="Lucas S."/>
            <person name="Lundell T."/>
            <person name="Martin R."/>
            <person name="McLaughlin D.J."/>
            <person name="Morgenstern I."/>
            <person name="Morin E."/>
            <person name="Murat C."/>
            <person name="Nagy L.G."/>
            <person name="Nolan M."/>
            <person name="Ohm R.A."/>
            <person name="Patyshakuliyeva A."/>
            <person name="Rokas A."/>
            <person name="Ruiz-Duenas F.J."/>
            <person name="Sabat G."/>
            <person name="Salamov A."/>
            <person name="Samejima M."/>
            <person name="Schmutz J."/>
            <person name="Slot J.C."/>
            <person name="St John F."/>
            <person name="Stenlid J."/>
            <person name="Sun H."/>
            <person name="Sun S."/>
            <person name="Syed K."/>
            <person name="Tsang A."/>
            <person name="Wiebenga A."/>
            <person name="Young D."/>
            <person name="Pisabarro A."/>
            <person name="Eastwood D.C."/>
            <person name="Martin F."/>
            <person name="Cullen D."/>
            <person name="Grigoriev I.V."/>
            <person name="Hibbett D.S."/>
        </authorList>
    </citation>
    <scope>NUCLEOTIDE SEQUENCE [LARGE SCALE GENOMIC DNA]</scope>
    <source>
        <strain evidence="15">RWD-64-598 SS2</strain>
    </source>
</reference>
<accession>A0A5M3MTU7</accession>
<evidence type="ECO:0008006" key="16">
    <source>
        <dbReference type="Google" id="ProtNLM"/>
    </source>
</evidence>
<dbReference type="GO" id="GO:0005524">
    <property type="term" value="F:ATP binding"/>
    <property type="evidence" value="ECO:0007669"/>
    <property type="project" value="UniProtKB-KW"/>
</dbReference>
<dbReference type="CDD" id="cd03253">
    <property type="entry name" value="ABCC_ATM1_transporter"/>
    <property type="match status" value="1"/>
</dbReference>
<keyword evidence="6" id="KW-0067">ATP-binding</keyword>
<dbReference type="InterPro" id="IPR003439">
    <property type="entry name" value="ABC_transporter-like_ATP-bd"/>
</dbReference>
<evidence type="ECO:0000256" key="11">
    <source>
        <dbReference type="SAM" id="Phobius"/>
    </source>
</evidence>
<dbReference type="Pfam" id="PF00005">
    <property type="entry name" value="ABC_tran"/>
    <property type="match status" value="1"/>
</dbReference>